<dbReference type="SUPFAM" id="SSF46785">
    <property type="entry name" value="Winged helix' DNA-binding domain"/>
    <property type="match status" value="1"/>
</dbReference>
<dbReference type="KEGG" id="slt:Slit_1938"/>
<dbReference type="AlphaFoldDB" id="D5CT81"/>
<protein>
    <submittedName>
        <fullName evidence="1">Uncharacterized protein</fullName>
    </submittedName>
</protein>
<dbReference type="RefSeq" id="WP_013030065.1">
    <property type="nucleotide sequence ID" value="NC_013959.1"/>
</dbReference>
<dbReference type="Proteomes" id="UP000001625">
    <property type="component" value="Chromosome"/>
</dbReference>
<proteinExistence type="predicted"/>
<dbReference type="InterPro" id="IPR036390">
    <property type="entry name" value="WH_DNA-bd_sf"/>
</dbReference>
<keyword evidence="2" id="KW-1185">Reference proteome</keyword>
<reference evidence="1 2" key="1">
    <citation type="submission" date="2010-03" db="EMBL/GenBank/DDBJ databases">
        <title>Complete sequence of Sideroxydans lithotrophicus ES-1.</title>
        <authorList>
            <consortium name="US DOE Joint Genome Institute"/>
            <person name="Lucas S."/>
            <person name="Copeland A."/>
            <person name="Lapidus A."/>
            <person name="Cheng J.-F."/>
            <person name="Bruce D."/>
            <person name="Goodwin L."/>
            <person name="Pitluck S."/>
            <person name="Munk A.C."/>
            <person name="Detter J.C."/>
            <person name="Han C."/>
            <person name="Tapia R."/>
            <person name="Larimer F."/>
            <person name="Land M."/>
            <person name="Hauser L."/>
            <person name="Kyrpides N."/>
            <person name="Ivanova N."/>
            <person name="Emerson D."/>
            <person name="Woyke T."/>
        </authorList>
    </citation>
    <scope>NUCLEOTIDE SEQUENCE [LARGE SCALE GENOMIC DNA]</scope>
    <source>
        <strain evidence="1 2">ES-1</strain>
    </source>
</reference>
<evidence type="ECO:0000313" key="1">
    <source>
        <dbReference type="EMBL" id="ADE12167.1"/>
    </source>
</evidence>
<accession>D5CT81</accession>
<dbReference type="OrthoDB" id="8966419at2"/>
<gene>
    <name evidence="1" type="ordered locus">Slit_1938</name>
</gene>
<dbReference type="STRING" id="580332.Slit_1938"/>
<organism evidence="1 2">
    <name type="scientific">Sideroxydans lithotrophicus (strain ES-1)</name>
    <dbReference type="NCBI Taxonomy" id="580332"/>
    <lineage>
        <taxon>Bacteria</taxon>
        <taxon>Pseudomonadati</taxon>
        <taxon>Pseudomonadota</taxon>
        <taxon>Betaproteobacteria</taxon>
        <taxon>Nitrosomonadales</taxon>
        <taxon>Gallionellaceae</taxon>
        <taxon>Sideroxydans</taxon>
    </lineage>
</organism>
<sequence length="100" mass="11229">MRIAQHETAIDSFHNHVDSGKAHAQRTRILEFIKKSGGDWCIGELANALGMKDNIVSARVNELLYETHDLVERPRRKSRASNITIRPVGLPLVGQLALFQ</sequence>
<name>D5CT81_SIDLE</name>
<evidence type="ECO:0000313" key="2">
    <source>
        <dbReference type="Proteomes" id="UP000001625"/>
    </source>
</evidence>
<dbReference type="EMBL" id="CP001965">
    <property type="protein sequence ID" value="ADE12167.1"/>
    <property type="molecule type" value="Genomic_DNA"/>
</dbReference>
<dbReference type="HOGENOM" id="CLU_2304118_0_0_4"/>